<dbReference type="HOGENOM" id="CLU_147114_1_0_1"/>
<dbReference type="InParanoid" id="A7SW55"/>
<dbReference type="PhylomeDB" id="A7SW55"/>
<evidence type="ECO:0000256" key="3">
    <source>
        <dbReference type="ARBA" id="ARBA00023128"/>
    </source>
</evidence>
<dbReference type="eggNOG" id="ENOG502S5FU">
    <property type="taxonomic scope" value="Eukaryota"/>
</dbReference>
<dbReference type="GO" id="GO:0044183">
    <property type="term" value="F:protein folding chaperone"/>
    <property type="evidence" value="ECO:0000318"/>
    <property type="project" value="GO_Central"/>
</dbReference>
<dbReference type="Proteomes" id="UP000001593">
    <property type="component" value="Unassembled WGS sequence"/>
</dbReference>
<feature type="domain" description="Complex 1 LYR protein" evidence="9">
    <location>
        <begin position="6"/>
        <end position="61"/>
    </location>
</feature>
<dbReference type="PANTHER" id="PTHR46749:SF1">
    <property type="entry name" value="COMPLEX III ASSEMBLY FACTOR LYRM7"/>
    <property type="match status" value="1"/>
</dbReference>
<evidence type="ECO:0000256" key="1">
    <source>
        <dbReference type="ARBA" id="ARBA00004305"/>
    </source>
</evidence>
<evidence type="ECO:0000256" key="8">
    <source>
        <dbReference type="ARBA" id="ARBA00031830"/>
    </source>
</evidence>
<evidence type="ECO:0000256" key="5">
    <source>
        <dbReference type="ARBA" id="ARBA00025430"/>
    </source>
</evidence>
<evidence type="ECO:0000256" key="6">
    <source>
        <dbReference type="ARBA" id="ARBA00025809"/>
    </source>
</evidence>
<dbReference type="EMBL" id="DS469852">
    <property type="protein sequence ID" value="EDO32069.1"/>
    <property type="molecule type" value="Genomic_DNA"/>
</dbReference>
<comment type="subunit">
    <text evidence="6">Interacts with UQCRFS1.</text>
</comment>
<dbReference type="InterPro" id="IPR045298">
    <property type="entry name" value="Complex1_LYR_LYRM7"/>
</dbReference>
<gene>
    <name evidence="10" type="ORF">NEMVEDRAFT_v1g247745</name>
</gene>
<dbReference type="AlphaFoldDB" id="A7SW55"/>
<protein>
    <recommendedName>
        <fullName evidence="7">Complex III assembly factor LYRM7</fullName>
    </recommendedName>
    <alternativeName>
        <fullName evidence="8">LYR motif-containing protein 7</fullName>
    </alternativeName>
</protein>
<evidence type="ECO:0000256" key="7">
    <source>
        <dbReference type="ARBA" id="ARBA00026165"/>
    </source>
</evidence>
<dbReference type="GO" id="GO:0034551">
    <property type="term" value="P:mitochondrial respiratory chain complex III assembly"/>
    <property type="evidence" value="ECO:0000318"/>
    <property type="project" value="GO_Central"/>
</dbReference>
<name>A7SW55_NEMVE</name>
<keyword evidence="3" id="KW-0496">Mitochondrion</keyword>
<dbReference type="STRING" id="45351.A7SW55"/>
<evidence type="ECO:0000313" key="11">
    <source>
        <dbReference type="Proteomes" id="UP000001593"/>
    </source>
</evidence>
<dbReference type="GO" id="GO:0005759">
    <property type="term" value="C:mitochondrial matrix"/>
    <property type="evidence" value="ECO:0000318"/>
    <property type="project" value="GO_Central"/>
</dbReference>
<evidence type="ECO:0000259" key="9">
    <source>
        <dbReference type="Pfam" id="PF05347"/>
    </source>
</evidence>
<dbReference type="InterPro" id="IPR050435">
    <property type="entry name" value="MZM1/LYRM7"/>
</dbReference>
<comment type="function">
    <text evidence="5">Assembly factor required for Rieske Fe-S protein UQCRFS1 incorporation into the cytochrome b-c1 (CIII) complex. Functions as a chaperone, binding to this subunit within the mitochondrial matrix and stabilizing it prior to its translocation and insertion into the late CIII dimeric intermediate within the mitochondrial inner membrane.</text>
</comment>
<keyword evidence="11" id="KW-1185">Reference proteome</keyword>
<dbReference type="PANTHER" id="PTHR46749">
    <property type="entry name" value="COMPLEX III ASSEMBLY FACTOR LYRM7"/>
    <property type="match status" value="1"/>
</dbReference>
<comment type="similarity">
    <text evidence="2">Belongs to the complex I LYR family.</text>
</comment>
<evidence type="ECO:0000256" key="2">
    <source>
        <dbReference type="ARBA" id="ARBA00009508"/>
    </source>
</evidence>
<evidence type="ECO:0000256" key="4">
    <source>
        <dbReference type="ARBA" id="ARBA00023186"/>
    </source>
</evidence>
<comment type="subcellular location">
    <subcellularLocation>
        <location evidence="1">Mitochondrion matrix</location>
    </subcellularLocation>
</comment>
<dbReference type="CDD" id="cd20267">
    <property type="entry name" value="Complex1_LYR_LYRM7"/>
    <property type="match status" value="1"/>
</dbReference>
<accession>A7SW55</accession>
<proteinExistence type="inferred from homology"/>
<organism evidence="10 11">
    <name type="scientific">Nematostella vectensis</name>
    <name type="common">Starlet sea anemone</name>
    <dbReference type="NCBI Taxonomy" id="45351"/>
    <lineage>
        <taxon>Eukaryota</taxon>
        <taxon>Metazoa</taxon>
        <taxon>Cnidaria</taxon>
        <taxon>Anthozoa</taxon>
        <taxon>Hexacorallia</taxon>
        <taxon>Actiniaria</taxon>
        <taxon>Edwardsiidae</taxon>
        <taxon>Nematostella</taxon>
    </lineage>
</organism>
<dbReference type="InterPro" id="IPR008011">
    <property type="entry name" value="Complex1_LYR_dom"/>
</dbReference>
<dbReference type="Pfam" id="PF05347">
    <property type="entry name" value="Complex1_LYR"/>
    <property type="match status" value="1"/>
</dbReference>
<evidence type="ECO:0000313" key="10">
    <source>
        <dbReference type="EMBL" id="EDO32069.1"/>
    </source>
</evidence>
<reference evidence="10 11" key="1">
    <citation type="journal article" date="2007" name="Science">
        <title>Sea anemone genome reveals ancestral eumetazoan gene repertoire and genomic organization.</title>
        <authorList>
            <person name="Putnam N.H."/>
            <person name="Srivastava M."/>
            <person name="Hellsten U."/>
            <person name="Dirks B."/>
            <person name="Chapman J."/>
            <person name="Salamov A."/>
            <person name="Terry A."/>
            <person name="Shapiro H."/>
            <person name="Lindquist E."/>
            <person name="Kapitonov V.V."/>
            <person name="Jurka J."/>
            <person name="Genikhovich G."/>
            <person name="Grigoriev I.V."/>
            <person name="Lucas S.M."/>
            <person name="Steele R.E."/>
            <person name="Finnerty J.R."/>
            <person name="Technau U."/>
            <person name="Martindale M.Q."/>
            <person name="Rokhsar D.S."/>
        </authorList>
    </citation>
    <scope>NUCLEOTIDE SEQUENCE [LARGE SCALE GENOMIC DNA]</scope>
    <source>
        <strain evidence="11">CH2 X CH6</strain>
    </source>
</reference>
<dbReference type="OMA" id="TRQYVFH"/>
<dbReference type="KEGG" id="nve:5503057"/>
<sequence>MSLRSKVLSCYRKLHRARLKTFQGDTLALEAGRQKIREEFAKNKNEADKTKIAELILTAEDVERMLRQNVVQAILQEKDKYKAKITEDTQLLDNATRPKK</sequence>
<keyword evidence="4" id="KW-0143">Chaperone</keyword>